<dbReference type="Pfam" id="PF00196">
    <property type="entry name" value="GerE"/>
    <property type="match status" value="1"/>
</dbReference>
<dbReference type="InterPro" id="IPR000792">
    <property type="entry name" value="Tscrpt_reg_LuxR_C"/>
</dbReference>
<evidence type="ECO:0000313" key="4">
    <source>
        <dbReference type="Proteomes" id="UP000236536"/>
    </source>
</evidence>
<dbReference type="InterPro" id="IPR036388">
    <property type="entry name" value="WH-like_DNA-bd_sf"/>
</dbReference>
<protein>
    <submittedName>
        <fullName evidence="3">Regulatory protein, LuxR family</fullName>
    </submittedName>
</protein>
<dbReference type="SMART" id="SM00421">
    <property type="entry name" value="HTH_LUXR"/>
    <property type="match status" value="1"/>
</dbReference>
<keyword evidence="3" id="KW-0614">Plasmid</keyword>
<keyword evidence="4" id="KW-1185">Reference proteome</keyword>
<feature type="compositionally biased region" description="Polar residues" evidence="1">
    <location>
        <begin position="72"/>
        <end position="85"/>
    </location>
</feature>
<reference evidence="3 4" key="2">
    <citation type="journal article" date="2017" name="Int. J. Syst. Evol. Microbiol.">
        <title>Adaptation of Surface-Associated Bacteria to the Open Ocean: A Genomically Distinct Subpopulation of Phaeobacter gallaeciensis Colonizes Pacific Mesozooplankton.</title>
        <authorList>
            <person name="Freese H.M."/>
            <person name="Methner A."/>
            <person name="Overmann J."/>
        </authorList>
    </citation>
    <scope>NUCLEOTIDE SEQUENCE [LARGE SCALE GENOMIC DNA]</scope>
    <source>
        <strain evidence="3 4">P66</strain>
    </source>
</reference>
<geneLocation type="plasmid" evidence="3 4">
    <name>pP66_f</name>
</geneLocation>
<dbReference type="Proteomes" id="UP000236536">
    <property type="component" value="Plasmid pP66_f"/>
</dbReference>
<feature type="domain" description="HTH luxR-type" evidence="2">
    <location>
        <begin position="332"/>
        <end position="389"/>
    </location>
</feature>
<gene>
    <name evidence="3" type="ORF">PhaeoP66_04493</name>
</gene>
<dbReference type="Gene3D" id="1.10.10.10">
    <property type="entry name" value="Winged helix-like DNA-binding domain superfamily/Winged helix DNA-binding domain"/>
    <property type="match status" value="1"/>
</dbReference>
<organism evidence="3 4">
    <name type="scientific">Phaeobacter inhibens</name>
    <dbReference type="NCBI Taxonomy" id="221822"/>
    <lineage>
        <taxon>Bacteria</taxon>
        <taxon>Pseudomonadati</taxon>
        <taxon>Pseudomonadota</taxon>
        <taxon>Alphaproteobacteria</taxon>
        <taxon>Rhodobacterales</taxon>
        <taxon>Roseobacteraceae</taxon>
        <taxon>Phaeobacter</taxon>
    </lineage>
</organism>
<dbReference type="InterPro" id="IPR016032">
    <property type="entry name" value="Sig_transdc_resp-reg_C-effctor"/>
</dbReference>
<proteinExistence type="predicted"/>
<name>A0ABM6RL28_9RHOB</name>
<evidence type="ECO:0000256" key="1">
    <source>
        <dbReference type="SAM" id="MobiDB-lite"/>
    </source>
</evidence>
<dbReference type="SUPFAM" id="SSF46894">
    <property type="entry name" value="C-terminal effector domain of the bipartite response regulators"/>
    <property type="match status" value="1"/>
</dbReference>
<evidence type="ECO:0000313" key="3">
    <source>
        <dbReference type="EMBL" id="AUQ97219.1"/>
    </source>
</evidence>
<dbReference type="EMBL" id="CP010711">
    <property type="protein sequence ID" value="AUQ97219.1"/>
    <property type="molecule type" value="Genomic_DNA"/>
</dbReference>
<feature type="region of interest" description="Disordered" evidence="1">
    <location>
        <begin position="60"/>
        <end position="85"/>
    </location>
</feature>
<evidence type="ECO:0000259" key="2">
    <source>
        <dbReference type="SMART" id="SM00421"/>
    </source>
</evidence>
<reference evidence="3 4" key="1">
    <citation type="journal article" date="2017" name="Genome Biol. Evol.">
        <title>Trajectories and Drivers of Genome Evolution in Surface-Associated Marine Phaeobacter.</title>
        <authorList>
            <person name="Freese H.M."/>
            <person name="Sikorski J."/>
            <person name="Bunk B."/>
            <person name="Scheuner C."/>
            <person name="Meier-Kolthoff J.P."/>
            <person name="Sproer C."/>
            <person name="Gram L."/>
            <person name="Overmann J."/>
        </authorList>
    </citation>
    <scope>NUCLEOTIDE SEQUENCE [LARGE SCALE GENOMIC DNA]</scope>
    <source>
        <strain evidence="3 4">P66</strain>
    </source>
</reference>
<accession>A0ABM6RL28</accession>
<sequence>MNVFGGAVIHTGEIAFARSFQRQVSSITTTAIAEIDCTGPASAGPRRLLVTTCETASDSQSNAARGSAVRGSDTQTARAQGSRSKGTLQALLRSGSLCHCTQLHDPRGHPNSWPDWLDPAALRADASGHRSGRWVVFACRFADGSEDRIALHLEGSQHDAHCIEILPAIWPLAREDALREMLTSTPEPKTARDTSEAMLWTISTKSDSAVLVLDGSGRLLDCNEAGCDMLAAGNLLRNSDGVLRCANSSETRAFYAAVQDCAKTPVEASVGAHTPRGSASQELILFLQDASTGMRLPVSLTCYLCADTHHPLVVAILPRQPDQQRIEMLAQKMGLSPCEARVAALIQLGLSNREAAHIAGIKEQTFNTYAKRVLSKLEVAGRTEMAQRLTWQASLGRAS</sequence>